<evidence type="ECO:0000313" key="4">
    <source>
        <dbReference type="EMBL" id="CCO45500.1"/>
    </source>
</evidence>
<dbReference type="InterPro" id="IPR027417">
    <property type="entry name" value="P-loop_NTPase"/>
</dbReference>
<keyword evidence="4" id="KW-0813">Transport</keyword>
<proteinExistence type="predicted"/>
<evidence type="ECO:0000256" key="2">
    <source>
        <dbReference type="ARBA" id="ARBA00022840"/>
    </source>
</evidence>
<dbReference type="InterPro" id="IPR003439">
    <property type="entry name" value="ABC_transporter-like_ATP-bd"/>
</dbReference>
<organism evidence="4 5">
    <name type="scientific">Vibrio nigripulchritudo SOn1</name>
    <dbReference type="NCBI Taxonomy" id="1238450"/>
    <lineage>
        <taxon>Bacteria</taxon>
        <taxon>Pseudomonadati</taxon>
        <taxon>Pseudomonadota</taxon>
        <taxon>Gammaproteobacteria</taxon>
        <taxon>Vibrionales</taxon>
        <taxon>Vibrionaceae</taxon>
        <taxon>Vibrio</taxon>
    </lineage>
</organism>
<accession>A0AAV2VLI1</accession>
<protein>
    <submittedName>
        <fullName evidence="4">ABC-type sugar transport system,ATPase component</fullName>
    </submittedName>
</protein>
<dbReference type="SMART" id="SM00382">
    <property type="entry name" value="AAA"/>
    <property type="match status" value="1"/>
</dbReference>
<dbReference type="Pfam" id="PF00005">
    <property type="entry name" value="ABC_tran"/>
    <property type="match status" value="1"/>
</dbReference>
<comment type="caution">
    <text evidence="4">The sequence shown here is derived from an EMBL/GenBank/DDBJ whole genome shotgun (WGS) entry which is preliminary data.</text>
</comment>
<evidence type="ECO:0000259" key="3">
    <source>
        <dbReference type="PROSITE" id="PS50893"/>
    </source>
</evidence>
<dbReference type="PANTHER" id="PTHR43790:SF8">
    <property type="entry name" value="SUGAR ABC TRANSPORTER ATP-BINDING PROTEIN"/>
    <property type="match status" value="1"/>
</dbReference>
<dbReference type="CDD" id="cd03216">
    <property type="entry name" value="ABC_Carb_Monos_I"/>
    <property type="match status" value="1"/>
</dbReference>
<keyword evidence="4" id="KW-0762">Sugar transport</keyword>
<dbReference type="PANTHER" id="PTHR43790">
    <property type="entry name" value="CARBOHYDRATE TRANSPORT ATP-BINDING PROTEIN MG119-RELATED"/>
    <property type="match status" value="1"/>
</dbReference>
<reference evidence="4 5" key="1">
    <citation type="journal article" date="2013" name="ISME J.">
        <title>Comparative genomics of pathogenic lineages of Vibrio nigripulchritudo identifies virulence-associated traits.</title>
        <authorList>
            <person name="Goudenege D."/>
            <person name="Labreuche Y."/>
            <person name="Krin E."/>
            <person name="Ansquer D."/>
            <person name="Mangenot S."/>
            <person name="Calteau A."/>
            <person name="Medigue C."/>
            <person name="Mazel D."/>
            <person name="Polz M.F."/>
            <person name="Le Roux F."/>
        </authorList>
    </citation>
    <scope>NUCLEOTIDE SEQUENCE [LARGE SCALE GENOMIC DNA]</scope>
    <source>
        <strain evidence="4 5">SOn1</strain>
    </source>
</reference>
<dbReference type="InterPro" id="IPR003593">
    <property type="entry name" value="AAA+_ATPase"/>
</dbReference>
<dbReference type="SUPFAM" id="SSF52540">
    <property type="entry name" value="P-loop containing nucleoside triphosphate hydrolases"/>
    <property type="match status" value="1"/>
</dbReference>
<dbReference type="InterPro" id="IPR050107">
    <property type="entry name" value="ABC_carbohydrate_import_ATPase"/>
</dbReference>
<evidence type="ECO:0000256" key="1">
    <source>
        <dbReference type="ARBA" id="ARBA00022741"/>
    </source>
</evidence>
<dbReference type="PROSITE" id="PS50893">
    <property type="entry name" value="ABC_TRANSPORTER_2"/>
    <property type="match status" value="1"/>
</dbReference>
<keyword evidence="1" id="KW-0547">Nucleotide-binding</keyword>
<dbReference type="AlphaFoldDB" id="A0AAV2VLI1"/>
<dbReference type="EMBL" id="CAOF01000060">
    <property type="protein sequence ID" value="CCO45500.1"/>
    <property type="molecule type" value="Genomic_DNA"/>
</dbReference>
<evidence type="ECO:0000313" key="5">
    <source>
        <dbReference type="Proteomes" id="UP000018211"/>
    </source>
</evidence>
<dbReference type="Gene3D" id="3.40.50.300">
    <property type="entry name" value="P-loop containing nucleotide triphosphate hydrolases"/>
    <property type="match status" value="1"/>
</dbReference>
<name>A0AAV2VLI1_9VIBR</name>
<dbReference type="RefSeq" id="WP_022605421.1">
    <property type="nucleotide sequence ID" value="NZ_LK391965.1"/>
</dbReference>
<dbReference type="Proteomes" id="UP000018211">
    <property type="component" value="Unassembled WGS sequence"/>
</dbReference>
<dbReference type="GO" id="GO:0005524">
    <property type="term" value="F:ATP binding"/>
    <property type="evidence" value="ECO:0007669"/>
    <property type="project" value="UniProtKB-KW"/>
</dbReference>
<dbReference type="GO" id="GO:0016887">
    <property type="term" value="F:ATP hydrolysis activity"/>
    <property type="evidence" value="ECO:0007669"/>
    <property type="project" value="InterPro"/>
</dbReference>
<keyword evidence="2" id="KW-0067">ATP-binding</keyword>
<feature type="domain" description="ABC transporter" evidence="3">
    <location>
        <begin position="7"/>
        <end position="244"/>
    </location>
</feature>
<gene>
    <name evidence="4" type="ORF">VIBNISOn1_1520008</name>
</gene>
<sequence>MNESPLLECRNISKSYSGVEALKNVNFSAAKGEVIGLIGDNGAGKSTLIKILSGVHSQSSGEILMDNEPVQIRNPRHAMGLGIETIYQYTAMVPEMSIVRNMFIGREMRSKGPRGFGWLSEAKMAEEAVRAIKDVGLDLEYPHRPIKELSGGQRQGVAIARAIYFRSRILILDEPTNHLSVKETDKVLEYIEMLKNQGVTCIFISHNLHHVYQVSDRIVAMARGEKTADLAIEDTSVDHMVRLIS</sequence>